<reference evidence="2" key="1">
    <citation type="journal article" date="2022" name="bioRxiv">
        <title>Sequencing and chromosome-scale assembly of the giantPleurodeles waltlgenome.</title>
        <authorList>
            <person name="Brown T."/>
            <person name="Elewa A."/>
            <person name="Iarovenko S."/>
            <person name="Subramanian E."/>
            <person name="Araus A.J."/>
            <person name="Petzold A."/>
            <person name="Susuki M."/>
            <person name="Suzuki K.-i.T."/>
            <person name="Hayashi T."/>
            <person name="Toyoda A."/>
            <person name="Oliveira C."/>
            <person name="Osipova E."/>
            <person name="Leigh N.D."/>
            <person name="Simon A."/>
            <person name="Yun M.H."/>
        </authorList>
    </citation>
    <scope>NUCLEOTIDE SEQUENCE</scope>
    <source>
        <strain evidence="2">20211129_DDA</strain>
        <tissue evidence="2">Liver</tissue>
    </source>
</reference>
<gene>
    <name evidence="2" type="ORF">NDU88_004426</name>
</gene>
<evidence type="ECO:0000256" key="1">
    <source>
        <dbReference type="SAM" id="MobiDB-lite"/>
    </source>
</evidence>
<organism evidence="2 3">
    <name type="scientific">Pleurodeles waltl</name>
    <name type="common">Iberian ribbed newt</name>
    <dbReference type="NCBI Taxonomy" id="8319"/>
    <lineage>
        <taxon>Eukaryota</taxon>
        <taxon>Metazoa</taxon>
        <taxon>Chordata</taxon>
        <taxon>Craniata</taxon>
        <taxon>Vertebrata</taxon>
        <taxon>Euteleostomi</taxon>
        <taxon>Amphibia</taxon>
        <taxon>Batrachia</taxon>
        <taxon>Caudata</taxon>
        <taxon>Salamandroidea</taxon>
        <taxon>Salamandridae</taxon>
        <taxon>Pleurodelinae</taxon>
        <taxon>Pleurodeles</taxon>
    </lineage>
</organism>
<proteinExistence type="predicted"/>
<name>A0AAV7QID2_PLEWA</name>
<dbReference type="EMBL" id="JANPWB010000010">
    <property type="protein sequence ID" value="KAJ1138035.1"/>
    <property type="molecule type" value="Genomic_DNA"/>
</dbReference>
<feature type="region of interest" description="Disordered" evidence="1">
    <location>
        <begin position="1"/>
        <end position="24"/>
    </location>
</feature>
<dbReference type="Proteomes" id="UP001066276">
    <property type="component" value="Chromosome 6"/>
</dbReference>
<accession>A0AAV7QID2</accession>
<keyword evidence="3" id="KW-1185">Reference proteome</keyword>
<comment type="caution">
    <text evidence="2">The sequence shown here is derived from an EMBL/GenBank/DDBJ whole genome shotgun (WGS) entry which is preliminary data.</text>
</comment>
<feature type="region of interest" description="Disordered" evidence="1">
    <location>
        <begin position="118"/>
        <end position="137"/>
    </location>
</feature>
<sequence length="149" mass="15910">MQLRRLGQPAASTKLHLPPPGRGRTGGCHCACSRRGTLQPMLALHGGCHCARRGTVLPLTLSVCYYSGQGLVPSSVRAVSTRWVSLFQSFLAPVHFLIGLVVHWLGRQTQAPCDGPLQQQAGTSGCDDPASAAPSDPEVQIGLFHNYLK</sequence>
<dbReference type="AlphaFoldDB" id="A0AAV7QID2"/>
<evidence type="ECO:0000313" key="3">
    <source>
        <dbReference type="Proteomes" id="UP001066276"/>
    </source>
</evidence>
<protein>
    <submittedName>
        <fullName evidence="2">Uncharacterized protein</fullName>
    </submittedName>
</protein>
<evidence type="ECO:0000313" key="2">
    <source>
        <dbReference type="EMBL" id="KAJ1138035.1"/>
    </source>
</evidence>